<dbReference type="KEGG" id="chih:GWR21_24235"/>
<dbReference type="EMBL" id="CP048113">
    <property type="protein sequence ID" value="QHS62578.1"/>
    <property type="molecule type" value="Genomic_DNA"/>
</dbReference>
<accession>A0A6B9ZJN0</accession>
<organism evidence="2 3">
    <name type="scientific">Chitinophaga agri</name>
    <dbReference type="NCBI Taxonomy" id="2703787"/>
    <lineage>
        <taxon>Bacteria</taxon>
        <taxon>Pseudomonadati</taxon>
        <taxon>Bacteroidota</taxon>
        <taxon>Chitinophagia</taxon>
        <taxon>Chitinophagales</taxon>
        <taxon>Chitinophagaceae</taxon>
        <taxon>Chitinophaga</taxon>
    </lineage>
</organism>
<dbReference type="InterPro" id="IPR024775">
    <property type="entry name" value="DinB-like"/>
</dbReference>
<reference evidence="2 3" key="1">
    <citation type="submission" date="2020-01" db="EMBL/GenBank/DDBJ databases">
        <title>Complete genome sequence of Chitinophaga sp. H33E-04 isolated from quinoa roots.</title>
        <authorList>
            <person name="Weon H.-Y."/>
            <person name="Lee S.A."/>
        </authorList>
    </citation>
    <scope>NUCLEOTIDE SEQUENCE [LARGE SCALE GENOMIC DNA]</scope>
    <source>
        <strain evidence="2 3">H33E-04</strain>
    </source>
</reference>
<dbReference type="InterPro" id="IPR034660">
    <property type="entry name" value="DinB/YfiT-like"/>
</dbReference>
<evidence type="ECO:0000259" key="1">
    <source>
        <dbReference type="Pfam" id="PF12867"/>
    </source>
</evidence>
<name>A0A6B9ZJN0_9BACT</name>
<evidence type="ECO:0000313" key="2">
    <source>
        <dbReference type="EMBL" id="QHS62578.1"/>
    </source>
</evidence>
<feature type="domain" description="DinB-like" evidence="1">
    <location>
        <begin position="12"/>
        <end position="165"/>
    </location>
</feature>
<dbReference type="Gene3D" id="1.20.120.450">
    <property type="entry name" value="dinb family like domain"/>
    <property type="match status" value="1"/>
</dbReference>
<proteinExistence type="predicted"/>
<dbReference type="Proteomes" id="UP000476411">
    <property type="component" value="Chromosome"/>
</dbReference>
<gene>
    <name evidence="2" type="ORF">GWR21_24235</name>
</gene>
<protein>
    <submittedName>
        <fullName evidence="2">DinB family protein</fullName>
    </submittedName>
</protein>
<evidence type="ECO:0000313" key="3">
    <source>
        <dbReference type="Proteomes" id="UP000476411"/>
    </source>
</evidence>
<dbReference type="RefSeq" id="WP_162334212.1">
    <property type="nucleotide sequence ID" value="NZ_CP048113.1"/>
</dbReference>
<dbReference type="SUPFAM" id="SSF109854">
    <property type="entry name" value="DinB/YfiT-like putative metalloenzymes"/>
    <property type="match status" value="1"/>
</dbReference>
<keyword evidence="3" id="KW-1185">Reference proteome</keyword>
<dbReference type="AlphaFoldDB" id="A0A6B9ZJN0"/>
<sequence>MESTNTSDIVQQFNETISQWINYLNDYTIAMLHVLPQQGGWSLGQVYVHLIDDTKYQLQQMKDALLQDRYYEEDMHSNAREMFRRHAFPDIRIEGPATGTIIPQPDSKEVLLEALIQIKDEVNNLHQTYDLSAAKGKSLHPGLLFFTALEWLQFMEMHMRHHFRQKKRIDNQLFTC</sequence>
<dbReference type="Pfam" id="PF12867">
    <property type="entry name" value="DinB_2"/>
    <property type="match status" value="1"/>
</dbReference>